<reference evidence="6 7" key="1">
    <citation type="submission" date="2016-04" db="EMBL/GenBank/DDBJ databases">
        <title>The genome of Intoshia linei affirms orthonectids as highly simplified spiralians.</title>
        <authorList>
            <person name="Mikhailov K.V."/>
            <person name="Slusarev G.S."/>
            <person name="Nikitin M.A."/>
            <person name="Logacheva M.D."/>
            <person name="Penin A."/>
            <person name="Aleoshin V."/>
            <person name="Panchin Y.V."/>
        </authorList>
    </citation>
    <scope>NUCLEOTIDE SEQUENCE [LARGE SCALE GENOMIC DNA]</scope>
    <source>
        <strain evidence="6">Intl2013</strain>
        <tissue evidence="6">Whole animal</tissue>
    </source>
</reference>
<name>A0A177AVR0_9BILA</name>
<dbReference type="Gene3D" id="3.30.450.260">
    <property type="entry name" value="Haem NO binding associated domain"/>
    <property type="match status" value="1"/>
</dbReference>
<dbReference type="Pfam" id="PF07700">
    <property type="entry name" value="HNOB"/>
    <property type="match status" value="1"/>
</dbReference>
<proteinExistence type="predicted"/>
<evidence type="ECO:0000313" key="7">
    <source>
        <dbReference type="Proteomes" id="UP000078046"/>
    </source>
</evidence>
<evidence type="ECO:0000259" key="4">
    <source>
        <dbReference type="Pfam" id="PF07700"/>
    </source>
</evidence>
<dbReference type="GO" id="GO:0000166">
    <property type="term" value="F:nucleotide binding"/>
    <property type="evidence" value="ECO:0007669"/>
    <property type="project" value="UniProtKB-KW"/>
</dbReference>
<dbReference type="Gene3D" id="3.90.1520.10">
    <property type="entry name" value="H-NOX domain"/>
    <property type="match status" value="1"/>
</dbReference>
<dbReference type="SUPFAM" id="SSF111126">
    <property type="entry name" value="Ligand-binding domain in the NO signalling and Golgi transport"/>
    <property type="match status" value="1"/>
</dbReference>
<dbReference type="Pfam" id="PF07701">
    <property type="entry name" value="HNOBA"/>
    <property type="match status" value="1"/>
</dbReference>
<keyword evidence="3" id="KW-0141">cGMP biosynthesis</keyword>
<evidence type="ECO:0000259" key="5">
    <source>
        <dbReference type="Pfam" id="PF07701"/>
    </source>
</evidence>
<organism evidence="6 7">
    <name type="scientific">Intoshia linei</name>
    <dbReference type="NCBI Taxonomy" id="1819745"/>
    <lineage>
        <taxon>Eukaryota</taxon>
        <taxon>Metazoa</taxon>
        <taxon>Spiralia</taxon>
        <taxon>Lophotrochozoa</taxon>
        <taxon>Mesozoa</taxon>
        <taxon>Orthonectida</taxon>
        <taxon>Rhopaluridae</taxon>
        <taxon>Intoshia</taxon>
    </lineage>
</organism>
<dbReference type="GO" id="GO:0070482">
    <property type="term" value="P:response to oxygen levels"/>
    <property type="evidence" value="ECO:0007669"/>
    <property type="project" value="TreeGrafter"/>
</dbReference>
<dbReference type="Proteomes" id="UP000078046">
    <property type="component" value="Unassembled WGS sequence"/>
</dbReference>
<dbReference type="GO" id="GO:0004383">
    <property type="term" value="F:guanylate cyclase activity"/>
    <property type="evidence" value="ECO:0007669"/>
    <property type="project" value="UniProtKB-EC"/>
</dbReference>
<evidence type="ECO:0000256" key="2">
    <source>
        <dbReference type="ARBA" id="ARBA00022741"/>
    </source>
</evidence>
<sequence>MYGIILDGIRNFTCVYFGKNIWKQVMEHVGFDIEVFVHNKYYSESLFKRIITSITAITGMVEAELMHKCGADLHEFFNLNGFKDMLDVVGRDLSGFIMCLDDVHHSMKSKFPKMQNPTFIVNSQDKDGITITYMSGRLGFANYVIGILNSVANKIFHVFPIINIIVADVFNDHCKYKIELKFNNSKYIQDKCNREKQIESLKAVQIEMSQVESILPFCIFIDTNMKINSIGDCLKKAVPQIWGANFGQVFEIVRPEIQPIFDLIKEYTNVTFTIQLSIDDNSKSSDILNSSLYK</sequence>
<dbReference type="InterPro" id="IPR011644">
    <property type="entry name" value="Heme_NO-bd"/>
</dbReference>
<accession>A0A177AVR0</accession>
<feature type="domain" description="Haem NO binding associated" evidence="5">
    <location>
        <begin position="205"/>
        <end position="284"/>
    </location>
</feature>
<dbReference type="OrthoDB" id="6127067at2759"/>
<dbReference type="InterPro" id="IPR038158">
    <property type="entry name" value="H-NOX_domain_sf"/>
</dbReference>
<keyword evidence="2" id="KW-0547">Nucleotide-binding</keyword>
<comment type="caution">
    <text evidence="6">The sequence shown here is derived from an EMBL/GenBank/DDBJ whole genome shotgun (WGS) entry which is preliminary data.</text>
</comment>
<evidence type="ECO:0000256" key="1">
    <source>
        <dbReference type="ARBA" id="ARBA00012202"/>
    </source>
</evidence>
<dbReference type="InterPro" id="IPR024096">
    <property type="entry name" value="NO_sig/Golgi_transp_ligand-bd"/>
</dbReference>
<dbReference type="EMBL" id="LWCA01001279">
    <property type="protein sequence ID" value="OAF65463.1"/>
    <property type="molecule type" value="Genomic_DNA"/>
</dbReference>
<dbReference type="GO" id="GO:0020037">
    <property type="term" value="F:heme binding"/>
    <property type="evidence" value="ECO:0007669"/>
    <property type="project" value="InterPro"/>
</dbReference>
<dbReference type="PANTHER" id="PTHR45655:SF5">
    <property type="entry name" value="SOLUBLE GUANYLATE CYCLASE 89DA-RELATED"/>
    <property type="match status" value="1"/>
</dbReference>
<keyword evidence="7" id="KW-1185">Reference proteome</keyword>
<dbReference type="GO" id="GO:0008074">
    <property type="term" value="C:guanylate cyclase complex, soluble"/>
    <property type="evidence" value="ECO:0007669"/>
    <property type="project" value="TreeGrafter"/>
</dbReference>
<dbReference type="EC" id="4.6.1.2" evidence="1"/>
<dbReference type="InterPro" id="IPR042463">
    <property type="entry name" value="HNOB_dom_associated_sf"/>
</dbReference>
<feature type="non-terminal residue" evidence="6">
    <location>
        <position position="294"/>
    </location>
</feature>
<evidence type="ECO:0000313" key="6">
    <source>
        <dbReference type="EMBL" id="OAF65463.1"/>
    </source>
</evidence>
<dbReference type="GO" id="GO:0019934">
    <property type="term" value="P:cGMP-mediated signaling"/>
    <property type="evidence" value="ECO:0007669"/>
    <property type="project" value="TreeGrafter"/>
</dbReference>
<dbReference type="AlphaFoldDB" id="A0A177AVR0"/>
<gene>
    <name evidence="6" type="ORF">A3Q56_06829</name>
</gene>
<dbReference type="InterPro" id="IPR011645">
    <property type="entry name" value="HNOB_dom_associated"/>
</dbReference>
<feature type="domain" description="Heme NO-binding" evidence="4">
    <location>
        <begin position="2"/>
        <end position="157"/>
    </location>
</feature>
<dbReference type="PANTHER" id="PTHR45655">
    <property type="entry name" value="GUANYLATE CYCLASE SOLUBLE SUBUNIT BETA-2"/>
    <property type="match status" value="1"/>
</dbReference>
<evidence type="ECO:0000256" key="3">
    <source>
        <dbReference type="ARBA" id="ARBA00023293"/>
    </source>
</evidence>
<protein>
    <recommendedName>
        <fullName evidence="1">guanylate cyclase</fullName>
        <ecNumber evidence="1">4.6.1.2</ecNumber>
    </recommendedName>
</protein>